<keyword evidence="2" id="KW-1133">Transmembrane helix</keyword>
<feature type="region of interest" description="Disordered" evidence="1">
    <location>
        <begin position="86"/>
        <end position="131"/>
    </location>
</feature>
<feature type="transmembrane region" description="Helical" evidence="2">
    <location>
        <begin position="231"/>
        <end position="249"/>
    </location>
</feature>
<name>A0ABT6C4W0_9MICO</name>
<feature type="transmembrane region" description="Helical" evidence="2">
    <location>
        <begin position="155"/>
        <end position="179"/>
    </location>
</feature>
<evidence type="ECO:0000256" key="2">
    <source>
        <dbReference type="SAM" id="Phobius"/>
    </source>
</evidence>
<feature type="transmembrane region" description="Helical" evidence="2">
    <location>
        <begin position="261"/>
        <end position="279"/>
    </location>
</feature>
<comment type="caution">
    <text evidence="3">The sequence shown here is derived from an EMBL/GenBank/DDBJ whole genome shotgun (WGS) entry which is preliminary data.</text>
</comment>
<evidence type="ECO:0000256" key="1">
    <source>
        <dbReference type="SAM" id="MobiDB-lite"/>
    </source>
</evidence>
<feature type="transmembrane region" description="Helical" evidence="2">
    <location>
        <begin position="6"/>
        <end position="24"/>
    </location>
</feature>
<sequence>MLAAAWWGFVGGASLLLGAVLAVMVRVPRKVIGAVMAFGAGVLVSAVAFELTEEAYRDGGGTPAVIGLLAGSVVYFVGDWAVDRHGGHRRKSPVHGGIRADARSASHTGSAEDRPSQPAAHSSGLGSGSGSGGSAASAGGLALVLGALLDGIPESAAIGISLLGGQGVGVAMVAAVFLSNIPESLSATTGLKAAGRSTRWILGLWSAVVVASVLAAVAGHTLLGGASPETVAVIQTFAAGAILTMLADTMMPEATEHAGRVVGLFTVLGFVIAFFVSTLS</sequence>
<protein>
    <submittedName>
        <fullName evidence="3">ZIP family zinc transporter</fullName>
    </submittedName>
</protein>
<keyword evidence="2" id="KW-0812">Transmembrane</keyword>
<feature type="transmembrane region" description="Helical" evidence="2">
    <location>
        <begin position="200"/>
        <end position="219"/>
    </location>
</feature>
<proteinExistence type="predicted"/>
<organism evidence="3 4">
    <name type="scientific">Luteipulveratus flavus</name>
    <dbReference type="NCBI Taxonomy" id="3031728"/>
    <lineage>
        <taxon>Bacteria</taxon>
        <taxon>Bacillati</taxon>
        <taxon>Actinomycetota</taxon>
        <taxon>Actinomycetes</taxon>
        <taxon>Micrococcales</taxon>
        <taxon>Dermacoccaceae</taxon>
        <taxon>Luteipulveratus</taxon>
    </lineage>
</organism>
<dbReference type="EMBL" id="JAROAV010000024">
    <property type="protein sequence ID" value="MDF8263988.1"/>
    <property type="molecule type" value="Genomic_DNA"/>
</dbReference>
<dbReference type="RefSeq" id="WP_277191605.1">
    <property type="nucleotide sequence ID" value="NZ_JAROAV010000024.1"/>
</dbReference>
<feature type="transmembrane region" description="Helical" evidence="2">
    <location>
        <begin position="31"/>
        <end position="49"/>
    </location>
</feature>
<gene>
    <name evidence="3" type="ORF">P4R38_07015</name>
</gene>
<feature type="compositionally biased region" description="Basic and acidic residues" evidence="1">
    <location>
        <begin position="98"/>
        <end position="115"/>
    </location>
</feature>
<keyword evidence="4" id="KW-1185">Reference proteome</keyword>
<reference evidence="3 4" key="1">
    <citation type="submission" date="2023-03" db="EMBL/GenBank/DDBJ databases">
        <title>YIM 133296 draft genome.</title>
        <authorList>
            <person name="Xiong L."/>
        </authorList>
    </citation>
    <scope>NUCLEOTIDE SEQUENCE [LARGE SCALE GENOMIC DNA]</scope>
    <source>
        <strain evidence="3 4">YIM 133296</strain>
    </source>
</reference>
<evidence type="ECO:0000313" key="3">
    <source>
        <dbReference type="EMBL" id="MDF8263988.1"/>
    </source>
</evidence>
<keyword evidence="2" id="KW-0472">Membrane</keyword>
<accession>A0ABT6C4W0</accession>
<feature type="transmembrane region" description="Helical" evidence="2">
    <location>
        <begin position="61"/>
        <end position="82"/>
    </location>
</feature>
<evidence type="ECO:0000313" key="4">
    <source>
        <dbReference type="Proteomes" id="UP001528912"/>
    </source>
</evidence>
<dbReference type="Proteomes" id="UP001528912">
    <property type="component" value="Unassembled WGS sequence"/>
</dbReference>